<dbReference type="InterPro" id="IPR035965">
    <property type="entry name" value="PAS-like_dom_sf"/>
</dbReference>
<dbReference type="SMART" id="SM00448">
    <property type="entry name" value="REC"/>
    <property type="match status" value="1"/>
</dbReference>
<reference evidence="11 12" key="1">
    <citation type="submission" date="2023-10" db="EMBL/GenBank/DDBJ databases">
        <title>Bacteria for the degradation of biodegradable plastic PBAT(Polybutylene adipate terephthalate).</title>
        <authorList>
            <person name="Weon H.-Y."/>
            <person name="Yeon J."/>
        </authorList>
    </citation>
    <scope>NUCLEOTIDE SEQUENCE [LARGE SCALE GENOMIC DNA]</scope>
    <source>
        <strain evidence="11 12">SBD 7-3</strain>
    </source>
</reference>
<dbReference type="Proteomes" id="UP001303946">
    <property type="component" value="Chromosome"/>
</dbReference>
<dbReference type="Pfam" id="PF01590">
    <property type="entry name" value="GAF"/>
    <property type="match status" value="1"/>
</dbReference>
<dbReference type="InterPro" id="IPR005467">
    <property type="entry name" value="His_kinase_dom"/>
</dbReference>
<dbReference type="InterPro" id="IPR003018">
    <property type="entry name" value="GAF"/>
</dbReference>
<keyword evidence="5" id="KW-0418">Kinase</keyword>
<dbReference type="InterPro" id="IPR036890">
    <property type="entry name" value="HATPase_C_sf"/>
</dbReference>
<dbReference type="Pfam" id="PF00512">
    <property type="entry name" value="HisKA"/>
    <property type="match status" value="1"/>
</dbReference>
<feature type="domain" description="Histidine kinase" evidence="8">
    <location>
        <begin position="577"/>
        <end position="794"/>
    </location>
</feature>
<dbReference type="EMBL" id="CP136336">
    <property type="protein sequence ID" value="WOB08544.1"/>
    <property type="molecule type" value="Genomic_DNA"/>
</dbReference>
<dbReference type="GO" id="GO:0005524">
    <property type="term" value="F:ATP binding"/>
    <property type="evidence" value="ECO:0007669"/>
    <property type="project" value="UniProtKB-KW"/>
</dbReference>
<dbReference type="Gene3D" id="3.30.450.40">
    <property type="match status" value="1"/>
</dbReference>
<keyword evidence="4" id="KW-0808">Transferase</keyword>
<dbReference type="InterPro" id="IPR004358">
    <property type="entry name" value="Sig_transdc_His_kin-like_C"/>
</dbReference>
<dbReference type="CDD" id="cd00082">
    <property type="entry name" value="HisKA"/>
    <property type="match status" value="1"/>
</dbReference>
<evidence type="ECO:0000313" key="11">
    <source>
        <dbReference type="EMBL" id="WOB08544.1"/>
    </source>
</evidence>
<dbReference type="InterPro" id="IPR036097">
    <property type="entry name" value="HisK_dim/P_sf"/>
</dbReference>
<dbReference type="SMART" id="SM00065">
    <property type="entry name" value="GAF"/>
    <property type="match status" value="1"/>
</dbReference>
<dbReference type="PROSITE" id="PS50109">
    <property type="entry name" value="HIS_KIN"/>
    <property type="match status" value="1"/>
</dbReference>
<dbReference type="EC" id="2.7.13.3" evidence="2"/>
<dbReference type="SMART" id="SM00091">
    <property type="entry name" value="PAS"/>
    <property type="match status" value="2"/>
</dbReference>
<evidence type="ECO:0000313" key="12">
    <source>
        <dbReference type="Proteomes" id="UP001303946"/>
    </source>
</evidence>
<keyword evidence="3 6" id="KW-0597">Phosphoprotein</keyword>
<dbReference type="RefSeq" id="WP_316701319.1">
    <property type="nucleotide sequence ID" value="NZ_CP136336.1"/>
</dbReference>
<dbReference type="SUPFAM" id="SSF55874">
    <property type="entry name" value="ATPase domain of HSP90 chaperone/DNA topoisomerase II/histidine kinase"/>
    <property type="match status" value="1"/>
</dbReference>
<dbReference type="InterPro" id="IPR000700">
    <property type="entry name" value="PAS-assoc_C"/>
</dbReference>
<evidence type="ECO:0000256" key="3">
    <source>
        <dbReference type="ARBA" id="ARBA00022553"/>
    </source>
</evidence>
<dbReference type="InterPro" id="IPR013655">
    <property type="entry name" value="PAS_fold_3"/>
</dbReference>
<dbReference type="InterPro" id="IPR011006">
    <property type="entry name" value="CheY-like_superfamily"/>
</dbReference>
<dbReference type="NCBIfam" id="TIGR00229">
    <property type="entry name" value="sensory_box"/>
    <property type="match status" value="1"/>
</dbReference>
<dbReference type="SUPFAM" id="SSF55785">
    <property type="entry name" value="PYP-like sensor domain (PAS domain)"/>
    <property type="match status" value="3"/>
</dbReference>
<dbReference type="PRINTS" id="PR00344">
    <property type="entry name" value="BCTRLSENSOR"/>
</dbReference>
<dbReference type="Pfam" id="PF13426">
    <property type="entry name" value="PAS_9"/>
    <property type="match status" value="1"/>
</dbReference>
<feature type="region of interest" description="Disordered" evidence="7">
    <location>
        <begin position="776"/>
        <end position="815"/>
    </location>
</feature>
<dbReference type="SUPFAM" id="SSF52172">
    <property type="entry name" value="CheY-like"/>
    <property type="match status" value="1"/>
</dbReference>
<evidence type="ECO:0000259" key="9">
    <source>
        <dbReference type="PROSITE" id="PS50110"/>
    </source>
</evidence>
<name>A0ABZ0CUA9_9BURK</name>
<evidence type="ECO:0000256" key="4">
    <source>
        <dbReference type="ARBA" id="ARBA00022679"/>
    </source>
</evidence>
<dbReference type="Gene3D" id="3.30.565.10">
    <property type="entry name" value="Histidine kinase-like ATPase, C-terminal domain"/>
    <property type="match status" value="1"/>
</dbReference>
<dbReference type="InterPro" id="IPR013656">
    <property type="entry name" value="PAS_4"/>
</dbReference>
<dbReference type="PROSITE" id="PS50113">
    <property type="entry name" value="PAC"/>
    <property type="match status" value="1"/>
</dbReference>
<dbReference type="InterPro" id="IPR000014">
    <property type="entry name" value="PAS"/>
</dbReference>
<feature type="modified residue" description="4-aspartylphosphate" evidence="6">
    <location>
        <position position="869"/>
    </location>
</feature>
<keyword evidence="12" id="KW-1185">Reference proteome</keyword>
<dbReference type="SUPFAM" id="SSF47384">
    <property type="entry name" value="Homodimeric domain of signal transducing histidine kinase"/>
    <property type="match status" value="1"/>
</dbReference>
<feature type="domain" description="Response regulatory" evidence="9">
    <location>
        <begin position="819"/>
        <end position="936"/>
    </location>
</feature>
<dbReference type="Pfam" id="PF08447">
    <property type="entry name" value="PAS_3"/>
    <property type="match status" value="1"/>
</dbReference>
<dbReference type="SMART" id="SM00086">
    <property type="entry name" value="PAC"/>
    <property type="match status" value="3"/>
</dbReference>
<dbReference type="SMART" id="SM00387">
    <property type="entry name" value="HATPase_c"/>
    <property type="match status" value="1"/>
</dbReference>
<gene>
    <name evidence="11" type="ORF">RXV79_00485</name>
</gene>
<sequence>MPPAPLPADESQRLARLHATGILDTAPEESFNALAQCAAELCGTPIAAITLLDAQREWFKAVHGWDDLPVREIPRAISFCNHTLVSQGLFEVHDAAHDVRFAHSPFVTGVPHIRGYAGAPLVVGGEVLGALCVVDSRPRTLNEAQRQSLVQLARVASTLIANRNVTPPADDERHRLLDFARASGDWMWETDASLRYTWVSSTFEAVTGLSPGAVRGQLLEDAPLLDGLGQPLGGGRSLHALLQRRQPITRVITDKTTARGVLQVSRSAVPVFDADGEFTGYRGTARDVSAHIAAERRTHAQGELLRKLSSQVPGVIFQLWMQRDGTPFYTYASDATRDLFGVEPPRNGDGGDADVVCRMLHPDDAVDFVPSLLAASRALRPWQREFRIIRGGAVRWIEVRAVPERHAEGGTLWHGFCSDVTARKETELALRSSEERWSLAAEAAGIGIAELDLDSGRMNFDARACANHGLKFPQGDYRLNDWLAAIHPNDRYAVQARLEHALATGGMLEARYRQQRPDGSEATLEIFARCTLGEAQRPVGMVGTCRDVTQQAAHEQLRHDKEAAERASRAKSEFLSRVSHELRTPLNGILGFAQLMAIDRVHPLEPDQARRLDSVLRAGRHLLELINDMLNLARIEQEDFSLASTPVNLAATLQTCFTLIQPMADSAGVRLAAPPRRAHWALADARAVEQVLLNLLSNAIKYNRPAGTVKVTLSRGDEHMFVAVTDEGEGLSETQQARLFQPFNRLGAEQKRVEGTGLGLVIARQLAASMGGELKVTSRPGKGSTFTLSLPAGTAPTGARHRADPRDPLPPEPTTAQRQVLYVEDEPLNVLLMQEVFKSRPQWALHIATDGQGGLAAARAQHHDLLLIDMNLPDMNGLELIRALRADPRTSGLQCIALSADAMQAQIDAALAAGFDGYWTKPINVASMLEGLGQALEK</sequence>
<comment type="catalytic activity">
    <reaction evidence="1">
        <text>ATP + protein L-histidine = ADP + protein N-phospho-L-histidine.</text>
        <dbReference type="EC" id="2.7.13.3"/>
    </reaction>
</comment>
<dbReference type="Gene3D" id="3.40.50.2300">
    <property type="match status" value="1"/>
</dbReference>
<proteinExistence type="predicted"/>
<evidence type="ECO:0000256" key="1">
    <source>
        <dbReference type="ARBA" id="ARBA00000085"/>
    </source>
</evidence>
<dbReference type="PROSITE" id="PS50110">
    <property type="entry name" value="RESPONSE_REGULATORY"/>
    <property type="match status" value="1"/>
</dbReference>
<organism evidence="11 12">
    <name type="scientific">Piscinibacter gummiphilus</name>
    <dbReference type="NCBI Taxonomy" id="946333"/>
    <lineage>
        <taxon>Bacteria</taxon>
        <taxon>Pseudomonadati</taxon>
        <taxon>Pseudomonadota</taxon>
        <taxon>Betaproteobacteria</taxon>
        <taxon>Burkholderiales</taxon>
        <taxon>Sphaerotilaceae</taxon>
        <taxon>Piscinibacter</taxon>
    </lineage>
</organism>
<dbReference type="PANTHER" id="PTHR43047">
    <property type="entry name" value="TWO-COMPONENT HISTIDINE PROTEIN KINASE"/>
    <property type="match status" value="1"/>
</dbReference>
<dbReference type="InterPro" id="IPR001610">
    <property type="entry name" value="PAC"/>
</dbReference>
<protein>
    <recommendedName>
        <fullName evidence="2">histidine kinase</fullName>
        <ecNumber evidence="2">2.7.13.3</ecNumber>
    </recommendedName>
</protein>
<evidence type="ECO:0000259" key="8">
    <source>
        <dbReference type="PROSITE" id="PS50109"/>
    </source>
</evidence>
<evidence type="ECO:0000259" key="10">
    <source>
        <dbReference type="PROSITE" id="PS50113"/>
    </source>
</evidence>
<dbReference type="PANTHER" id="PTHR43047:SF72">
    <property type="entry name" value="OSMOSENSING HISTIDINE PROTEIN KINASE SLN1"/>
    <property type="match status" value="1"/>
</dbReference>
<dbReference type="Pfam" id="PF08448">
    <property type="entry name" value="PAS_4"/>
    <property type="match status" value="1"/>
</dbReference>
<dbReference type="InterPro" id="IPR003661">
    <property type="entry name" value="HisK_dim/P_dom"/>
</dbReference>
<keyword evidence="11" id="KW-0067">ATP-binding</keyword>
<dbReference type="Gene3D" id="1.10.287.130">
    <property type="match status" value="1"/>
</dbReference>
<feature type="domain" description="PAC" evidence="10">
    <location>
        <begin position="380"/>
        <end position="432"/>
    </location>
</feature>
<keyword evidence="11" id="KW-0547">Nucleotide-binding</keyword>
<dbReference type="InterPro" id="IPR001789">
    <property type="entry name" value="Sig_transdc_resp-reg_receiver"/>
</dbReference>
<evidence type="ECO:0000256" key="6">
    <source>
        <dbReference type="PROSITE-ProRule" id="PRU00169"/>
    </source>
</evidence>
<dbReference type="Pfam" id="PF02518">
    <property type="entry name" value="HATPase_c"/>
    <property type="match status" value="1"/>
</dbReference>
<dbReference type="SMART" id="SM00388">
    <property type="entry name" value="HisKA"/>
    <property type="match status" value="1"/>
</dbReference>
<evidence type="ECO:0000256" key="2">
    <source>
        <dbReference type="ARBA" id="ARBA00012438"/>
    </source>
</evidence>
<accession>A0ABZ0CUA9</accession>
<dbReference type="Gene3D" id="3.30.450.20">
    <property type="entry name" value="PAS domain"/>
    <property type="match status" value="3"/>
</dbReference>
<dbReference type="InterPro" id="IPR029016">
    <property type="entry name" value="GAF-like_dom_sf"/>
</dbReference>
<dbReference type="Pfam" id="PF00072">
    <property type="entry name" value="Response_reg"/>
    <property type="match status" value="1"/>
</dbReference>
<dbReference type="InterPro" id="IPR003594">
    <property type="entry name" value="HATPase_dom"/>
</dbReference>
<dbReference type="SUPFAM" id="SSF55781">
    <property type="entry name" value="GAF domain-like"/>
    <property type="match status" value="1"/>
</dbReference>
<evidence type="ECO:0000256" key="7">
    <source>
        <dbReference type="SAM" id="MobiDB-lite"/>
    </source>
</evidence>
<evidence type="ECO:0000256" key="5">
    <source>
        <dbReference type="ARBA" id="ARBA00022777"/>
    </source>
</evidence>
<dbReference type="CDD" id="cd00130">
    <property type="entry name" value="PAS"/>
    <property type="match status" value="2"/>
</dbReference>